<organism evidence="10 11">
    <name type="scientific">Sphaerosporella brunnea</name>
    <dbReference type="NCBI Taxonomy" id="1250544"/>
    <lineage>
        <taxon>Eukaryota</taxon>
        <taxon>Fungi</taxon>
        <taxon>Dikarya</taxon>
        <taxon>Ascomycota</taxon>
        <taxon>Pezizomycotina</taxon>
        <taxon>Pezizomycetes</taxon>
        <taxon>Pezizales</taxon>
        <taxon>Pyronemataceae</taxon>
        <taxon>Sphaerosporella</taxon>
    </lineage>
</organism>
<comment type="similarity">
    <text evidence="2">Belongs to the COG8 family.</text>
</comment>
<proteinExistence type="inferred from homology"/>
<evidence type="ECO:0000256" key="6">
    <source>
        <dbReference type="ARBA" id="ARBA00023034"/>
    </source>
</evidence>
<dbReference type="Pfam" id="PF04124">
    <property type="entry name" value="Dor1"/>
    <property type="match status" value="1"/>
</dbReference>
<dbReference type="SUPFAM" id="SSF74788">
    <property type="entry name" value="Cullin repeat-like"/>
    <property type="match status" value="1"/>
</dbReference>
<evidence type="ECO:0000256" key="3">
    <source>
        <dbReference type="ARBA" id="ARBA00020983"/>
    </source>
</evidence>
<dbReference type="GO" id="GO:0000139">
    <property type="term" value="C:Golgi membrane"/>
    <property type="evidence" value="ECO:0007669"/>
    <property type="project" value="UniProtKB-SubCell"/>
</dbReference>
<dbReference type="GO" id="GO:0015031">
    <property type="term" value="P:protein transport"/>
    <property type="evidence" value="ECO:0007669"/>
    <property type="project" value="UniProtKB-KW"/>
</dbReference>
<keyword evidence="5" id="KW-0653">Protein transport</keyword>
<reference evidence="10 11" key="1">
    <citation type="submission" date="2019-09" db="EMBL/GenBank/DDBJ databases">
        <title>Draft genome of the ectomycorrhizal ascomycete Sphaerosporella brunnea.</title>
        <authorList>
            <consortium name="DOE Joint Genome Institute"/>
            <person name="Benucci G.M."/>
            <person name="Marozzi G."/>
            <person name="Antonielli L."/>
            <person name="Sanchez S."/>
            <person name="Marco P."/>
            <person name="Wang X."/>
            <person name="Falini L.B."/>
            <person name="Barry K."/>
            <person name="Haridas S."/>
            <person name="Lipzen A."/>
            <person name="Labutti K."/>
            <person name="Grigoriev I.V."/>
            <person name="Murat C."/>
            <person name="Martin F."/>
            <person name="Albertini E."/>
            <person name="Donnini D."/>
            <person name="Bonito G."/>
        </authorList>
    </citation>
    <scope>NUCLEOTIDE SEQUENCE [LARGE SCALE GENOMIC DNA]</scope>
    <source>
        <strain evidence="10 11">Sb_GMNB300</strain>
    </source>
</reference>
<dbReference type="PANTHER" id="PTHR21311:SF0">
    <property type="entry name" value="CONSERVED OLIGOMERIC GOLGI COMPLEX SUBUNIT 8"/>
    <property type="match status" value="1"/>
</dbReference>
<evidence type="ECO:0000256" key="9">
    <source>
        <dbReference type="SAM" id="MobiDB-lite"/>
    </source>
</evidence>
<dbReference type="EMBL" id="VXIS01000292">
    <property type="protein sequence ID" value="KAA8895038.1"/>
    <property type="molecule type" value="Genomic_DNA"/>
</dbReference>
<evidence type="ECO:0000256" key="8">
    <source>
        <dbReference type="ARBA" id="ARBA00031347"/>
    </source>
</evidence>
<keyword evidence="11" id="KW-1185">Reference proteome</keyword>
<dbReference type="PANTHER" id="PTHR21311">
    <property type="entry name" value="CONSERVED OLIGOMERIC GOLGI COMPLEX COMPONENT 8"/>
    <property type="match status" value="1"/>
</dbReference>
<evidence type="ECO:0000256" key="7">
    <source>
        <dbReference type="ARBA" id="ARBA00023136"/>
    </source>
</evidence>
<evidence type="ECO:0000256" key="4">
    <source>
        <dbReference type="ARBA" id="ARBA00022448"/>
    </source>
</evidence>
<accession>A0A5J5EK02</accession>
<evidence type="ECO:0000313" key="10">
    <source>
        <dbReference type="EMBL" id="KAA8895038.1"/>
    </source>
</evidence>
<evidence type="ECO:0000313" key="11">
    <source>
        <dbReference type="Proteomes" id="UP000326924"/>
    </source>
</evidence>
<feature type="region of interest" description="Disordered" evidence="9">
    <location>
        <begin position="306"/>
        <end position="344"/>
    </location>
</feature>
<dbReference type="GO" id="GO:0006891">
    <property type="term" value="P:intra-Golgi vesicle-mediated transport"/>
    <property type="evidence" value="ECO:0007669"/>
    <property type="project" value="TreeGrafter"/>
</dbReference>
<evidence type="ECO:0000256" key="2">
    <source>
        <dbReference type="ARBA" id="ARBA00006419"/>
    </source>
</evidence>
<keyword evidence="4" id="KW-0813">Transport</keyword>
<comment type="caution">
    <text evidence="10">The sequence shown here is derived from an EMBL/GenBank/DDBJ whole genome shotgun (WGS) entry which is preliminary data.</text>
</comment>
<dbReference type="InParanoid" id="A0A5J5EK02"/>
<comment type="subcellular location">
    <subcellularLocation>
        <location evidence="1">Golgi apparatus membrane</location>
        <topology evidence="1">Peripheral membrane protein</topology>
    </subcellularLocation>
</comment>
<keyword evidence="6" id="KW-0333">Golgi apparatus</keyword>
<sequence>MTTTDDPLLELLLPHIPAAEVPSSETTTAYLSRLTSLPLSSLLTTESTSLNTTSHTLDLSLQSLASRNHKAIITSSLHLSSLSSSVSALSSSLQDLKSALPDLDASLTSFAAKYRGGVENPHLASRAQNQLLNANLERLLDILQLPSLLQSLIAAQNYPSALDALAHVRRLRALYPNSPTVASVHASCEALQRTLTANLISTLRGPLKLPVAMKTVGFLRRTLGGSDERDVRALFLVCRHAYLCSLLSALQPLQDLAEEEAASNRGGVQTERFLKRWLEVFREQSFGIVSMYRSIFPGSLAKPASGSATPTPAAATAQRTGHSRSSSSLSTVLAENEDPDGGSMPDPVAAYEARLVEMLVEVLRRFLGGIREKSVRESLLTQVLYASGSLGRLGGEFAGVLAGVPEEVQGREDGEKKAEEEWEKEEKRREEEYVAVVARQKVLAGRLEAMSAGRNSGM</sequence>
<protein>
    <recommendedName>
        <fullName evidence="3">Conserved oligomeric Golgi complex subunit 8</fullName>
    </recommendedName>
    <alternativeName>
        <fullName evidence="8">Component of oligomeric Golgi complex 8</fullName>
    </alternativeName>
</protein>
<dbReference type="Proteomes" id="UP000326924">
    <property type="component" value="Unassembled WGS sequence"/>
</dbReference>
<gene>
    <name evidence="10" type="ORF">FN846DRAFT_785570</name>
</gene>
<dbReference type="InterPro" id="IPR007255">
    <property type="entry name" value="COG8"/>
</dbReference>
<dbReference type="InterPro" id="IPR016159">
    <property type="entry name" value="Cullin_repeat-like_dom_sf"/>
</dbReference>
<name>A0A5J5EK02_9PEZI</name>
<keyword evidence="7" id="KW-0472">Membrane</keyword>
<evidence type="ECO:0000256" key="5">
    <source>
        <dbReference type="ARBA" id="ARBA00022927"/>
    </source>
</evidence>
<dbReference type="AlphaFoldDB" id="A0A5J5EK02"/>
<evidence type="ECO:0000256" key="1">
    <source>
        <dbReference type="ARBA" id="ARBA00004395"/>
    </source>
</evidence>
<feature type="compositionally biased region" description="Low complexity" evidence="9">
    <location>
        <begin position="306"/>
        <end position="330"/>
    </location>
</feature>
<dbReference type="GO" id="GO:0017119">
    <property type="term" value="C:Golgi transport complex"/>
    <property type="evidence" value="ECO:0007669"/>
    <property type="project" value="InterPro"/>
</dbReference>
<dbReference type="OrthoDB" id="1661054at2759"/>